<protein>
    <submittedName>
        <fullName evidence="1">Uncharacterized protein</fullName>
    </submittedName>
</protein>
<name>A0ABR0MPE0_GOSAR</name>
<evidence type="ECO:0000313" key="1">
    <source>
        <dbReference type="EMBL" id="KAK5775683.1"/>
    </source>
</evidence>
<comment type="caution">
    <text evidence="1">The sequence shown here is derived from an EMBL/GenBank/DDBJ whole genome shotgun (WGS) entry which is preliminary data.</text>
</comment>
<organism evidence="1 2">
    <name type="scientific">Gossypium arboreum</name>
    <name type="common">Tree cotton</name>
    <name type="synonym">Gossypium nanking</name>
    <dbReference type="NCBI Taxonomy" id="29729"/>
    <lineage>
        <taxon>Eukaryota</taxon>
        <taxon>Viridiplantae</taxon>
        <taxon>Streptophyta</taxon>
        <taxon>Embryophyta</taxon>
        <taxon>Tracheophyta</taxon>
        <taxon>Spermatophyta</taxon>
        <taxon>Magnoliopsida</taxon>
        <taxon>eudicotyledons</taxon>
        <taxon>Gunneridae</taxon>
        <taxon>Pentapetalae</taxon>
        <taxon>rosids</taxon>
        <taxon>malvids</taxon>
        <taxon>Malvales</taxon>
        <taxon>Malvaceae</taxon>
        <taxon>Malvoideae</taxon>
        <taxon>Gossypium</taxon>
    </lineage>
</organism>
<gene>
    <name evidence="1" type="ORF">PVK06_043604</name>
</gene>
<dbReference type="EMBL" id="JARKNE010000012">
    <property type="protein sequence ID" value="KAK5775683.1"/>
    <property type="molecule type" value="Genomic_DNA"/>
</dbReference>
<accession>A0ABR0MPE0</accession>
<proteinExistence type="predicted"/>
<keyword evidence="2" id="KW-1185">Reference proteome</keyword>
<evidence type="ECO:0000313" key="2">
    <source>
        <dbReference type="Proteomes" id="UP001358586"/>
    </source>
</evidence>
<dbReference type="Proteomes" id="UP001358586">
    <property type="component" value="Chromosome 12"/>
</dbReference>
<sequence>MVVDLSLKPSVSWKDRLLRKGSTGPNESYACLDNGSEEEFPFMEGDFKISTVNGIPMIDFSEWIQQLILIEGYGIHSGCETPWEKHRSMPDYEKVLTQGSWIVFGQYLTV</sequence>
<reference evidence="1 2" key="1">
    <citation type="submission" date="2023-03" db="EMBL/GenBank/DDBJ databases">
        <title>WGS of Gossypium arboreum.</title>
        <authorList>
            <person name="Yu D."/>
        </authorList>
    </citation>
    <scope>NUCLEOTIDE SEQUENCE [LARGE SCALE GENOMIC DNA]</scope>
    <source>
        <tissue evidence="1">Leaf</tissue>
    </source>
</reference>